<dbReference type="PANTHER" id="PTHR37165:SF1">
    <property type="entry name" value="TYPE 1 ENCAPSULIN SHELL PROTEIN"/>
    <property type="match status" value="1"/>
</dbReference>
<dbReference type="InterPro" id="IPR007544">
    <property type="entry name" value="ENCAP"/>
</dbReference>
<sequence length="264" mass="29319">MDFLKRELAPLSKDAWEAIDGRAKEVLTSVLSARKFAKLKGPLGFDFKAVNVGRLSVKEAKGIHYGINQMLPLVEVRNNFTLDRWELDNISRGAADVNLDSLDSALLKTVEFAESAVYHGLDEACILGLAQSSEHKHMTLGNSAEEILKNLSKALLLLKNSFVGETSYVLVVSEDIFTKISSMIEVCDFTGVIKGMLHNGKIVVSKFLKGALLVPFNNDNIELTVGQDYSIGYQEHNEKEVKLYVTLTFTFRVTDKSLVVVFDK</sequence>
<evidence type="ECO:0000256" key="3">
    <source>
        <dbReference type="ARBA" id="ARBA00033787"/>
    </source>
</evidence>
<accession>A0A1T4MJ28</accession>
<evidence type="ECO:0000256" key="2">
    <source>
        <dbReference type="ARBA" id="ARBA00033743"/>
    </source>
</evidence>
<dbReference type="Gene3D" id="3.30.2320.10">
    <property type="entry name" value="hypothetical protein PF0899 domain"/>
    <property type="match status" value="1"/>
</dbReference>
<evidence type="ECO:0000256" key="1">
    <source>
        <dbReference type="ARBA" id="ARBA00033738"/>
    </source>
</evidence>
<dbReference type="Pfam" id="PF04454">
    <property type="entry name" value="Linocin_M18"/>
    <property type="match status" value="1"/>
</dbReference>
<dbReference type="InterPro" id="IPR051429">
    <property type="entry name" value="Encapsulin_nc"/>
</dbReference>
<evidence type="ECO:0000313" key="5">
    <source>
        <dbReference type="Proteomes" id="UP000191153"/>
    </source>
</evidence>
<dbReference type="NCBIfam" id="NF041155">
    <property type="entry name" value="encap_f1"/>
    <property type="match status" value="1"/>
</dbReference>
<dbReference type="PANTHER" id="PTHR37165">
    <property type="entry name" value="PEPTIDASE U56 FAMILY"/>
    <property type="match status" value="1"/>
</dbReference>
<dbReference type="EMBL" id="FUWX01000008">
    <property type="protein sequence ID" value="SJZ66877.1"/>
    <property type="molecule type" value="Genomic_DNA"/>
</dbReference>
<organism evidence="4 5">
    <name type="scientific">Cetobacterium ceti</name>
    <dbReference type="NCBI Taxonomy" id="180163"/>
    <lineage>
        <taxon>Bacteria</taxon>
        <taxon>Fusobacteriati</taxon>
        <taxon>Fusobacteriota</taxon>
        <taxon>Fusobacteriia</taxon>
        <taxon>Fusobacteriales</taxon>
        <taxon>Fusobacteriaceae</taxon>
        <taxon>Cetobacterium</taxon>
    </lineage>
</organism>
<gene>
    <name evidence="4" type="ORF">SAMN02745174_01246</name>
</gene>
<comment type="similarity">
    <text evidence="2">Belongs to the encapsulin family. Family 1 subfamily.</text>
</comment>
<proteinExistence type="inferred from homology"/>
<evidence type="ECO:0000313" key="4">
    <source>
        <dbReference type="EMBL" id="SJZ66877.1"/>
    </source>
</evidence>
<dbReference type="GO" id="GO:0140737">
    <property type="term" value="C:encapsulin nanocompartment"/>
    <property type="evidence" value="ECO:0007669"/>
    <property type="project" value="UniProtKB-SubCell"/>
</dbReference>
<dbReference type="Gene3D" id="3.30.2400.30">
    <property type="match status" value="1"/>
</dbReference>
<dbReference type="AlphaFoldDB" id="A0A1T4MJ28"/>
<protein>
    <submittedName>
        <fullName evidence="4">Uncharacterized protein, linocin/CFP29 family</fullName>
    </submittedName>
</protein>
<dbReference type="RefSeq" id="WP_078693735.1">
    <property type="nucleotide sequence ID" value="NZ_FUWX01000008.1"/>
</dbReference>
<keyword evidence="5" id="KW-1185">Reference proteome</keyword>
<dbReference type="PIRSF" id="PIRSF019254">
    <property type="entry name" value="CFP29"/>
    <property type="match status" value="1"/>
</dbReference>
<name>A0A1T4MJ28_9FUSO</name>
<comment type="subcellular location">
    <subcellularLocation>
        <location evidence="1">Encapsulin nanocompartment</location>
    </subcellularLocation>
</comment>
<dbReference type="Proteomes" id="UP000191153">
    <property type="component" value="Unassembled WGS sequence"/>
</dbReference>
<reference evidence="4 5" key="1">
    <citation type="submission" date="2017-02" db="EMBL/GenBank/DDBJ databases">
        <authorList>
            <person name="Peterson S.W."/>
        </authorList>
    </citation>
    <scope>NUCLEOTIDE SEQUENCE [LARGE SCALE GENOMIC DNA]</scope>
    <source>
        <strain evidence="4 5">ATCC 700028</strain>
    </source>
</reference>
<dbReference type="OrthoDB" id="2922at2"/>
<keyword evidence="3" id="KW-1284">Encapsulin nanocompartment</keyword>
<dbReference type="STRING" id="180163.SAMN02745174_01246"/>